<name>A0ACB8CSE3_DERSI</name>
<protein>
    <submittedName>
        <fullName evidence="1">Uncharacterized protein</fullName>
    </submittedName>
</protein>
<reference evidence="1" key="1">
    <citation type="submission" date="2020-05" db="EMBL/GenBank/DDBJ databases">
        <title>Large-scale comparative analyses of tick genomes elucidate their genetic diversity and vector capacities.</title>
        <authorList>
            <person name="Jia N."/>
            <person name="Wang J."/>
            <person name="Shi W."/>
            <person name="Du L."/>
            <person name="Sun Y."/>
            <person name="Zhan W."/>
            <person name="Jiang J."/>
            <person name="Wang Q."/>
            <person name="Zhang B."/>
            <person name="Ji P."/>
            <person name="Sakyi L.B."/>
            <person name="Cui X."/>
            <person name="Yuan T."/>
            <person name="Jiang B."/>
            <person name="Yang W."/>
            <person name="Lam T.T.-Y."/>
            <person name="Chang Q."/>
            <person name="Ding S."/>
            <person name="Wang X."/>
            <person name="Zhu J."/>
            <person name="Ruan X."/>
            <person name="Zhao L."/>
            <person name="Wei J."/>
            <person name="Que T."/>
            <person name="Du C."/>
            <person name="Cheng J."/>
            <person name="Dai P."/>
            <person name="Han X."/>
            <person name="Huang E."/>
            <person name="Gao Y."/>
            <person name="Liu J."/>
            <person name="Shao H."/>
            <person name="Ye R."/>
            <person name="Li L."/>
            <person name="Wei W."/>
            <person name="Wang X."/>
            <person name="Wang C."/>
            <person name="Yang T."/>
            <person name="Huo Q."/>
            <person name="Li W."/>
            <person name="Guo W."/>
            <person name="Chen H."/>
            <person name="Zhou L."/>
            <person name="Ni X."/>
            <person name="Tian J."/>
            <person name="Zhou Y."/>
            <person name="Sheng Y."/>
            <person name="Liu T."/>
            <person name="Pan Y."/>
            <person name="Xia L."/>
            <person name="Li J."/>
            <person name="Zhao F."/>
            <person name="Cao W."/>
        </authorList>
    </citation>
    <scope>NUCLEOTIDE SEQUENCE</scope>
    <source>
        <strain evidence="1">Dsil-2018</strain>
    </source>
</reference>
<evidence type="ECO:0000313" key="2">
    <source>
        <dbReference type="Proteomes" id="UP000821865"/>
    </source>
</evidence>
<sequence length="629" mass="70429">MVATEIASSECNTSVCRTLQQWFVSTVVSQADPCRKKNRFVCDASKSLPPFEPSIEKVPAVTGKLTSTEGTEAVANAMAVKSQSKKQPQDSNELFQSCFRYSMLRKEGVEDVLLFLSNFNLDFRKMVEDSKEHPLTRMMELSLDYGVDVPVSFTRMHNIADGLDETEVKEFYELCLSHYALLNHTSFAEELIDADVERRWKQLLDAYHSRSQVGQHGNVTADERALVLLAYMSRPNEKLAMRRLLAWHVLLYLVGPKAELLEALSGTQGDPSANNDDVLAAHPRGRCARMMTKLDGVRYRALDILEGNGAVPVETIAKVAIFMAQFQSAIAFVYNSSQQNVRFASPASSTTLAAAGTPSKEVALFPKLTSRNGAPRELFTAVEGAKKETGGPKEEEATEAGRSFPLLWLRHLRAWHALPPLVQALLPVMVSLDKDRPASFFRLPYYDAAALPAYNFAGLGQVIARAFVHRNEEMLRHNPAMRERWNRFWGATGAINRGATYCLVTGRRQNDTSRRETPNGTRTSEWVIRDQGSTLKLSYLAFLRSRRANTGLTKPKERLPGIRLSREQLFFTMYCALSCSMGVGLDTTTRLMTTRQKCVVDYATTLKRFFDGPCTNATRTNSPHKCSYL</sequence>
<dbReference type="EMBL" id="CM023474">
    <property type="protein sequence ID" value="KAH7950079.1"/>
    <property type="molecule type" value="Genomic_DNA"/>
</dbReference>
<keyword evidence="2" id="KW-1185">Reference proteome</keyword>
<evidence type="ECO:0000313" key="1">
    <source>
        <dbReference type="EMBL" id="KAH7950079.1"/>
    </source>
</evidence>
<proteinExistence type="predicted"/>
<accession>A0ACB8CSE3</accession>
<organism evidence="1 2">
    <name type="scientific">Dermacentor silvarum</name>
    <name type="common">Tick</name>
    <dbReference type="NCBI Taxonomy" id="543639"/>
    <lineage>
        <taxon>Eukaryota</taxon>
        <taxon>Metazoa</taxon>
        <taxon>Ecdysozoa</taxon>
        <taxon>Arthropoda</taxon>
        <taxon>Chelicerata</taxon>
        <taxon>Arachnida</taxon>
        <taxon>Acari</taxon>
        <taxon>Parasitiformes</taxon>
        <taxon>Ixodida</taxon>
        <taxon>Ixodoidea</taxon>
        <taxon>Ixodidae</taxon>
        <taxon>Rhipicephalinae</taxon>
        <taxon>Dermacentor</taxon>
    </lineage>
</organism>
<dbReference type="Proteomes" id="UP000821865">
    <property type="component" value="Chromosome 5"/>
</dbReference>
<gene>
    <name evidence="1" type="ORF">HPB49_019437</name>
</gene>
<comment type="caution">
    <text evidence="1">The sequence shown here is derived from an EMBL/GenBank/DDBJ whole genome shotgun (WGS) entry which is preliminary data.</text>
</comment>